<organism evidence="6 7">
    <name type="scientific">Pseudomonas veronii 1YdBTEX2</name>
    <dbReference type="NCBI Taxonomy" id="1295141"/>
    <lineage>
        <taxon>Bacteria</taxon>
        <taxon>Pseudomonadati</taxon>
        <taxon>Pseudomonadota</taxon>
        <taxon>Gammaproteobacteria</taxon>
        <taxon>Pseudomonadales</taxon>
        <taxon>Pseudomonadaceae</taxon>
        <taxon>Pseudomonas</taxon>
    </lineage>
</organism>
<comment type="subcellular location">
    <subcellularLocation>
        <location evidence="1">Cytoplasm</location>
        <location evidence="1">Nucleoid</location>
    </subcellularLocation>
</comment>
<dbReference type="Proteomes" id="UP000245431">
    <property type="component" value="Chromosome PVE_r2"/>
</dbReference>
<dbReference type="NCBIfam" id="NF001464">
    <property type="entry name" value="PRK00321.1-5"/>
    <property type="match status" value="1"/>
</dbReference>
<accession>A0A1D3K7H6</accession>
<dbReference type="EMBL" id="LT599584">
    <property type="protein sequence ID" value="SBW84306.1"/>
    <property type="molecule type" value="Genomic_DNA"/>
</dbReference>
<proteinExistence type="inferred from homology"/>
<name>A0A1D3K7H6_PSEVE</name>
<evidence type="ECO:0000313" key="6">
    <source>
        <dbReference type="EMBL" id="SBW84306.1"/>
    </source>
</evidence>
<dbReference type="GO" id="GO:0000018">
    <property type="term" value="P:regulation of DNA recombination"/>
    <property type="evidence" value="ECO:0007669"/>
    <property type="project" value="TreeGrafter"/>
</dbReference>
<dbReference type="PANTHER" id="PTHR38103">
    <property type="entry name" value="RECOMBINATION-ASSOCIATED PROTEIN RDGC"/>
    <property type="match status" value="1"/>
</dbReference>
<evidence type="ECO:0000256" key="3">
    <source>
        <dbReference type="ARBA" id="ARBA00022296"/>
    </source>
</evidence>
<dbReference type="InterPro" id="IPR007476">
    <property type="entry name" value="RdgC"/>
</dbReference>
<dbReference type="GO" id="GO:0003690">
    <property type="term" value="F:double-stranded DNA binding"/>
    <property type="evidence" value="ECO:0007669"/>
    <property type="project" value="TreeGrafter"/>
</dbReference>
<dbReference type="NCBIfam" id="NF001461">
    <property type="entry name" value="PRK00321.1-2"/>
    <property type="match status" value="1"/>
</dbReference>
<evidence type="ECO:0000256" key="4">
    <source>
        <dbReference type="ARBA" id="ARBA00022490"/>
    </source>
</evidence>
<dbReference type="PANTHER" id="PTHR38103:SF1">
    <property type="entry name" value="RECOMBINATION-ASSOCIATED PROTEIN RDGC"/>
    <property type="match status" value="1"/>
</dbReference>
<sequence length="306" mass="33666">MWFKNVLVYRLTQDLPLTLESLEQALRTKVAKLPESQVLQTVGFLAPNSKNPDAPLAHVVEGVFLVALRMYERILPPAVVADAVAEKVEEIELGQLRKVYKKEKDQIKDEITQAFLPRAFIKKATTYAAIDLKQNLIYVNTSSAKSAEALLSTLREVLGSLPVRPVAVKIAPTATYTAWIKTEKAAENFYVLSNCRLNDVSEDGGEIQVKNQDLTSDEIKQLLDSGKVVTQINLAYKDLLSFTVNDNLAIQGLRFEALLQEKAVQDGGDDADSQFDASFLLMMTTLNEAVPALLTALGGEDIPTGV</sequence>
<reference evidence="7" key="1">
    <citation type="submission" date="2016-07" db="EMBL/GenBank/DDBJ databases">
        <authorList>
            <person name="Florea S."/>
            <person name="Webb J.S."/>
            <person name="Jaromczyk J."/>
            <person name="Schardl C.L."/>
        </authorList>
    </citation>
    <scope>NUCLEOTIDE SEQUENCE [LARGE SCALE GENOMIC DNA]</scope>
    <source>
        <strain evidence="7">1YdBTEX2</strain>
    </source>
</reference>
<evidence type="ECO:0000313" key="7">
    <source>
        <dbReference type="Proteomes" id="UP000245431"/>
    </source>
</evidence>
<keyword evidence="5" id="KW-0233">DNA recombination</keyword>
<evidence type="ECO:0000256" key="5">
    <source>
        <dbReference type="ARBA" id="ARBA00023172"/>
    </source>
</evidence>
<evidence type="ECO:0000256" key="1">
    <source>
        <dbReference type="ARBA" id="ARBA00004453"/>
    </source>
</evidence>
<dbReference type="GO" id="GO:0006310">
    <property type="term" value="P:DNA recombination"/>
    <property type="evidence" value="ECO:0007669"/>
    <property type="project" value="UniProtKB-KW"/>
</dbReference>
<gene>
    <name evidence="6" type="primary">rdgC</name>
    <name evidence="6" type="ORF">PVE_R2G0277</name>
</gene>
<comment type="similarity">
    <text evidence="2">Belongs to the RdgC family.</text>
</comment>
<protein>
    <recommendedName>
        <fullName evidence="3">Recombination-associated protein RdgC</fullName>
    </recommendedName>
</protein>
<dbReference type="Pfam" id="PF04381">
    <property type="entry name" value="RdgC"/>
    <property type="match status" value="1"/>
</dbReference>
<dbReference type="GO" id="GO:0043590">
    <property type="term" value="C:bacterial nucleoid"/>
    <property type="evidence" value="ECO:0007669"/>
    <property type="project" value="TreeGrafter"/>
</dbReference>
<dbReference type="AlphaFoldDB" id="A0A1D3K7H6"/>
<keyword evidence="4" id="KW-0963">Cytoplasm</keyword>
<evidence type="ECO:0000256" key="2">
    <source>
        <dbReference type="ARBA" id="ARBA00008657"/>
    </source>
</evidence>